<name>A0A9D1ENE6_9FIRM</name>
<dbReference type="Proteomes" id="UP000823982">
    <property type="component" value="Unassembled WGS sequence"/>
</dbReference>
<dbReference type="NCBIfam" id="TIGR00199">
    <property type="entry name" value="PncC_domain"/>
    <property type="match status" value="1"/>
</dbReference>
<accession>A0A9D1ENE6</accession>
<reference evidence="2" key="1">
    <citation type="submission" date="2020-10" db="EMBL/GenBank/DDBJ databases">
        <authorList>
            <person name="Gilroy R."/>
        </authorList>
    </citation>
    <scope>NUCLEOTIDE SEQUENCE</scope>
    <source>
        <strain evidence="2">CHK157-1446</strain>
    </source>
</reference>
<dbReference type="AlphaFoldDB" id="A0A9D1ENE6"/>
<dbReference type="Gene3D" id="3.90.950.20">
    <property type="entry name" value="CinA-like"/>
    <property type="match status" value="1"/>
</dbReference>
<reference evidence="2" key="2">
    <citation type="journal article" date="2021" name="PeerJ">
        <title>Extensive microbial diversity within the chicken gut microbiome revealed by metagenomics and culture.</title>
        <authorList>
            <person name="Gilroy R."/>
            <person name="Ravi A."/>
            <person name="Getino M."/>
            <person name="Pursley I."/>
            <person name="Horton D.L."/>
            <person name="Alikhan N.F."/>
            <person name="Baker D."/>
            <person name="Gharbi K."/>
            <person name="Hall N."/>
            <person name="Watson M."/>
            <person name="Adriaenssens E.M."/>
            <person name="Foster-Nyarko E."/>
            <person name="Jarju S."/>
            <person name="Secka A."/>
            <person name="Antonio M."/>
            <person name="Oren A."/>
            <person name="Chaudhuri R.R."/>
            <person name="La Ragione R."/>
            <person name="Hildebrand F."/>
            <person name="Pallen M.J."/>
        </authorList>
    </citation>
    <scope>NUCLEOTIDE SEQUENCE</scope>
    <source>
        <strain evidence="2">CHK157-1446</strain>
    </source>
</reference>
<evidence type="ECO:0000313" key="2">
    <source>
        <dbReference type="EMBL" id="HIS24636.1"/>
    </source>
</evidence>
<protein>
    <submittedName>
        <fullName evidence="2">CinA family protein</fullName>
    </submittedName>
</protein>
<sequence>MGCKSDDFPAESGILSGKMSFDEQFMSQYVDKLAQNVVKYLDEAGLTIALAESCTGGLLAQSITGVSGASKVFECGVVSYSERIKSKLLGVDPKVIETKGVVSAEVASLMAKGAAALAGADIGVGITGIAGPSGGTKSQPVGTIYVCVCFKGQEQIKNLKLYEINKLSDTGSDSRAGALTRRQNRLAAAAYALETVIKAVAQDNG</sequence>
<proteinExistence type="predicted"/>
<evidence type="ECO:0000259" key="1">
    <source>
        <dbReference type="Pfam" id="PF02464"/>
    </source>
</evidence>
<feature type="domain" description="CinA C-terminal" evidence="1">
    <location>
        <begin position="31"/>
        <end position="162"/>
    </location>
</feature>
<comment type="caution">
    <text evidence="2">The sequence shown here is derived from an EMBL/GenBank/DDBJ whole genome shotgun (WGS) entry which is preliminary data.</text>
</comment>
<dbReference type="SUPFAM" id="SSF142433">
    <property type="entry name" value="CinA-like"/>
    <property type="match status" value="1"/>
</dbReference>
<dbReference type="EMBL" id="DVIR01000039">
    <property type="protein sequence ID" value="HIS24636.1"/>
    <property type="molecule type" value="Genomic_DNA"/>
</dbReference>
<organism evidence="2 3">
    <name type="scientific">Candidatus Faeciplasma gallinarum</name>
    <dbReference type="NCBI Taxonomy" id="2840799"/>
    <lineage>
        <taxon>Bacteria</taxon>
        <taxon>Bacillati</taxon>
        <taxon>Bacillota</taxon>
        <taxon>Clostridia</taxon>
        <taxon>Eubacteriales</taxon>
        <taxon>Oscillospiraceae</taxon>
        <taxon>Oscillospiraceae incertae sedis</taxon>
        <taxon>Candidatus Faeciplasma</taxon>
    </lineage>
</organism>
<evidence type="ECO:0000313" key="3">
    <source>
        <dbReference type="Proteomes" id="UP000823982"/>
    </source>
</evidence>
<dbReference type="Pfam" id="PF02464">
    <property type="entry name" value="CinA"/>
    <property type="match status" value="1"/>
</dbReference>
<gene>
    <name evidence="2" type="ORF">IAD01_04445</name>
</gene>
<dbReference type="InterPro" id="IPR008136">
    <property type="entry name" value="CinA_C"/>
</dbReference>
<dbReference type="InterPro" id="IPR036653">
    <property type="entry name" value="CinA-like_C"/>
</dbReference>